<dbReference type="EMBL" id="CM007896">
    <property type="protein sequence ID" value="OTG21095.1"/>
    <property type="molecule type" value="Genomic_DNA"/>
</dbReference>
<sequence length="99" mass="11656">MLKLLCSFPKAGFYWTKHMFHKLNRVKKRLQRIITVHSHHHCAKPTVKTLPNFQIYNLKSSIDSQMSNSDQQTRNTNPNFINQIPNILTANSYTQHIHN</sequence>
<reference evidence="1 3" key="1">
    <citation type="journal article" date="2017" name="Nature">
        <title>The sunflower genome provides insights into oil metabolism, flowering and Asterid evolution.</title>
        <authorList>
            <person name="Badouin H."/>
            <person name="Gouzy J."/>
            <person name="Grassa C.J."/>
            <person name="Murat F."/>
            <person name="Staton S.E."/>
            <person name="Cottret L."/>
            <person name="Lelandais-Briere C."/>
            <person name="Owens G.L."/>
            <person name="Carrere S."/>
            <person name="Mayjonade B."/>
            <person name="Legrand L."/>
            <person name="Gill N."/>
            <person name="Kane N.C."/>
            <person name="Bowers J.E."/>
            <person name="Hubner S."/>
            <person name="Bellec A."/>
            <person name="Berard A."/>
            <person name="Berges H."/>
            <person name="Blanchet N."/>
            <person name="Boniface M.C."/>
            <person name="Brunel D."/>
            <person name="Catrice O."/>
            <person name="Chaidir N."/>
            <person name="Claudel C."/>
            <person name="Donnadieu C."/>
            <person name="Faraut T."/>
            <person name="Fievet G."/>
            <person name="Helmstetter N."/>
            <person name="King M."/>
            <person name="Knapp S.J."/>
            <person name="Lai Z."/>
            <person name="Le Paslier M.C."/>
            <person name="Lippi Y."/>
            <person name="Lorenzon L."/>
            <person name="Mandel J.R."/>
            <person name="Marage G."/>
            <person name="Marchand G."/>
            <person name="Marquand E."/>
            <person name="Bret-Mestries E."/>
            <person name="Morien E."/>
            <person name="Nambeesan S."/>
            <person name="Nguyen T."/>
            <person name="Pegot-Espagnet P."/>
            <person name="Pouilly N."/>
            <person name="Raftis F."/>
            <person name="Sallet E."/>
            <person name="Schiex T."/>
            <person name="Thomas J."/>
            <person name="Vandecasteele C."/>
            <person name="Vares D."/>
            <person name="Vear F."/>
            <person name="Vautrin S."/>
            <person name="Crespi M."/>
            <person name="Mangin B."/>
            <person name="Burke J.M."/>
            <person name="Salse J."/>
            <person name="Munos S."/>
            <person name="Vincourt P."/>
            <person name="Rieseberg L.H."/>
            <person name="Langlade N.B."/>
        </authorList>
    </citation>
    <scope>NUCLEOTIDE SEQUENCE [LARGE SCALE GENOMIC DNA]</scope>
    <source>
        <strain evidence="3">cv. SF193</strain>
        <tissue evidence="1">Leaves</tissue>
    </source>
</reference>
<reference evidence="2" key="2">
    <citation type="submission" date="2017-02" db="EMBL/GenBank/DDBJ databases">
        <title>Sunflower complete genome.</title>
        <authorList>
            <person name="Langlade N."/>
            <person name="Munos S."/>
        </authorList>
    </citation>
    <scope>NUCLEOTIDE SEQUENCE [LARGE SCALE GENOMIC DNA]</scope>
    <source>
        <tissue evidence="2">Leaves</tissue>
    </source>
</reference>
<dbReference type="AlphaFoldDB" id="A0A251UCP0"/>
<accession>A0A251UCP0</accession>
<evidence type="ECO:0000313" key="1">
    <source>
        <dbReference type="EMBL" id="KAF5799897.1"/>
    </source>
</evidence>
<keyword evidence="3" id="KW-1185">Reference proteome</keyword>
<evidence type="ECO:0000313" key="3">
    <source>
        <dbReference type="Proteomes" id="UP000215914"/>
    </source>
</evidence>
<organism evidence="2 3">
    <name type="scientific">Helianthus annuus</name>
    <name type="common">Common sunflower</name>
    <dbReference type="NCBI Taxonomy" id="4232"/>
    <lineage>
        <taxon>Eukaryota</taxon>
        <taxon>Viridiplantae</taxon>
        <taxon>Streptophyta</taxon>
        <taxon>Embryophyta</taxon>
        <taxon>Tracheophyta</taxon>
        <taxon>Spermatophyta</taxon>
        <taxon>Magnoliopsida</taxon>
        <taxon>eudicotyledons</taxon>
        <taxon>Gunneridae</taxon>
        <taxon>Pentapetalae</taxon>
        <taxon>asterids</taxon>
        <taxon>campanulids</taxon>
        <taxon>Asterales</taxon>
        <taxon>Asteraceae</taxon>
        <taxon>Asteroideae</taxon>
        <taxon>Heliantheae alliance</taxon>
        <taxon>Heliantheae</taxon>
        <taxon>Helianthus</taxon>
    </lineage>
</organism>
<reference evidence="1" key="3">
    <citation type="submission" date="2020-06" db="EMBL/GenBank/DDBJ databases">
        <title>Helianthus annuus Genome sequencing and assembly Release 2.</title>
        <authorList>
            <person name="Gouzy J."/>
            <person name="Langlade N."/>
            <person name="Munos S."/>
        </authorList>
    </citation>
    <scope>NUCLEOTIDE SEQUENCE</scope>
    <source>
        <tissue evidence="1">Leaves</tissue>
    </source>
</reference>
<gene>
    <name evidence="2" type="ORF">HannXRQ_Chr07g0200401</name>
    <name evidence="1" type="ORF">HanXRQr2_Chr07g0309751</name>
</gene>
<dbReference type="InParanoid" id="A0A251UCP0"/>
<dbReference type="Proteomes" id="UP000215914">
    <property type="component" value="Chromosome 7"/>
</dbReference>
<protein>
    <submittedName>
        <fullName evidence="2">Uncharacterized protein</fullName>
    </submittedName>
</protein>
<dbReference type="Gramene" id="mRNA:HanXRQr2_Chr07g0309751">
    <property type="protein sequence ID" value="CDS:HanXRQr2_Chr07g0309751.1"/>
    <property type="gene ID" value="HanXRQr2_Chr07g0309751"/>
</dbReference>
<proteinExistence type="predicted"/>
<name>A0A251UCP0_HELAN</name>
<dbReference type="EMBL" id="MNCJ02000322">
    <property type="protein sequence ID" value="KAF5799897.1"/>
    <property type="molecule type" value="Genomic_DNA"/>
</dbReference>
<evidence type="ECO:0000313" key="2">
    <source>
        <dbReference type="EMBL" id="OTG21095.1"/>
    </source>
</evidence>